<protein>
    <recommendedName>
        <fullName evidence="7">Protein-serine/threonine kinase</fullName>
        <ecNumber evidence="7">2.7.11.-</ecNumber>
    </recommendedName>
</protein>
<keyword evidence="5 7" id="KW-0067">ATP-binding</keyword>
<dbReference type="GeneID" id="40321821"/>
<keyword evidence="6 7" id="KW-0496">Mitochondrion</keyword>
<comment type="similarity">
    <text evidence="1 7">Belongs to the PDK/BCKDK protein kinase family.</text>
</comment>
<keyword evidence="2 7" id="KW-0808">Transferase</keyword>
<evidence type="ECO:0000259" key="8">
    <source>
        <dbReference type="Pfam" id="PF10436"/>
    </source>
</evidence>
<evidence type="ECO:0000256" key="5">
    <source>
        <dbReference type="ARBA" id="ARBA00022840"/>
    </source>
</evidence>
<evidence type="ECO:0000256" key="1">
    <source>
        <dbReference type="ARBA" id="ARBA00006155"/>
    </source>
</evidence>
<dbReference type="InterPro" id="IPR018955">
    <property type="entry name" value="BCDHK/PDK_N"/>
</dbReference>
<name>A0A3R7MEA7_9TRYP</name>
<dbReference type="PANTHER" id="PTHR11947:SF40">
    <property type="entry name" value="PROTEIN-SERINE_THREONINE KINASE"/>
    <property type="match status" value="1"/>
</dbReference>
<dbReference type="Pfam" id="PF10436">
    <property type="entry name" value="BCDHK_Adom3"/>
    <property type="match status" value="1"/>
</dbReference>
<dbReference type="OrthoDB" id="241648at2759"/>
<dbReference type="InterPro" id="IPR036890">
    <property type="entry name" value="HATPase_C_sf"/>
</dbReference>
<dbReference type="EC" id="2.7.11.-" evidence="7"/>
<feature type="domain" description="Branched-chain alpha-ketoacid dehydrogenase kinase/Pyruvate dehydrogenase kinase N-terminal" evidence="8">
    <location>
        <begin position="94"/>
        <end position="273"/>
    </location>
</feature>
<dbReference type="InterPro" id="IPR039028">
    <property type="entry name" value="BCKD/PDK"/>
</dbReference>
<organism evidence="9 10">
    <name type="scientific">Trypanosoma conorhini</name>
    <dbReference type="NCBI Taxonomy" id="83891"/>
    <lineage>
        <taxon>Eukaryota</taxon>
        <taxon>Discoba</taxon>
        <taxon>Euglenozoa</taxon>
        <taxon>Kinetoplastea</taxon>
        <taxon>Metakinetoplastina</taxon>
        <taxon>Trypanosomatida</taxon>
        <taxon>Trypanosomatidae</taxon>
        <taxon>Trypanosoma</taxon>
    </lineage>
</organism>
<keyword evidence="10" id="KW-1185">Reference proteome</keyword>
<dbReference type="Proteomes" id="UP000284403">
    <property type="component" value="Unassembled WGS sequence"/>
</dbReference>
<dbReference type="Gene3D" id="1.20.140.20">
    <property type="entry name" value="Alpha-ketoacid/pyruvate dehydrogenase kinase, N-terminal domain"/>
    <property type="match status" value="1"/>
</dbReference>
<dbReference type="GO" id="GO:0005524">
    <property type="term" value="F:ATP binding"/>
    <property type="evidence" value="ECO:0007669"/>
    <property type="project" value="UniProtKB-UniRule"/>
</dbReference>
<gene>
    <name evidence="9" type="ORF">Tco025E_08210</name>
</gene>
<evidence type="ECO:0000256" key="4">
    <source>
        <dbReference type="ARBA" id="ARBA00022777"/>
    </source>
</evidence>
<dbReference type="InterPro" id="IPR036784">
    <property type="entry name" value="AK/P_DHK_N_sf"/>
</dbReference>
<evidence type="ECO:0000256" key="3">
    <source>
        <dbReference type="ARBA" id="ARBA00022741"/>
    </source>
</evidence>
<dbReference type="GO" id="GO:0005759">
    <property type="term" value="C:mitochondrial matrix"/>
    <property type="evidence" value="ECO:0007669"/>
    <property type="project" value="UniProtKB-SubCell"/>
</dbReference>
<keyword evidence="4 7" id="KW-0418">Kinase</keyword>
<keyword evidence="9" id="KW-0670">Pyruvate</keyword>
<dbReference type="PANTHER" id="PTHR11947">
    <property type="entry name" value="PYRUVATE DEHYDROGENASE KINASE"/>
    <property type="match status" value="1"/>
</dbReference>
<reference evidence="9 10" key="1">
    <citation type="journal article" date="2018" name="BMC Genomics">
        <title>Genomic comparison of Trypanosoma conorhini and Trypanosoma rangeli to Trypanosoma cruzi strains of high and low virulence.</title>
        <authorList>
            <person name="Bradwell K.R."/>
            <person name="Koparde V.N."/>
            <person name="Matveyev A.V."/>
            <person name="Serrano M.G."/>
            <person name="Alves J.M."/>
            <person name="Parikh H."/>
            <person name="Huang B."/>
            <person name="Lee V."/>
            <person name="Espinosa-Alvarez O."/>
            <person name="Ortiz P.A."/>
            <person name="Costa-Martins A.G."/>
            <person name="Teixeira M.M."/>
            <person name="Buck G.A."/>
        </authorList>
    </citation>
    <scope>NUCLEOTIDE SEQUENCE [LARGE SCALE GENOMIC DNA]</scope>
    <source>
        <strain evidence="9 10">025E</strain>
    </source>
</reference>
<dbReference type="RefSeq" id="XP_029225003.1">
    <property type="nucleotide sequence ID" value="XM_029375065.1"/>
</dbReference>
<sequence>MFRRCLLFTTPQLRDLIHRLDYFEKELIELKAFRQVVEAASPDLAAAAEVLARERRKFREDLDVVVDNPLTAEEFVELNQFYAVQKEKRLPLVNMMHIRNIEDLYAYAKIIHREKLVRLAQRARALNHAPMGLSQMPSIQELRRWYEWSFHGIKSTKLPVDLESAREFDAMVRCIFLRHYNVSALLSEGMYELGRREMWSERDFSDKTLAPALEEIQSFFDDFCGGRVRLRFLVGHYMYLSTHILHVEDKDVEKLTRPLFFDHDPSSFVGMICRECSLAAVVKCAIRAATELYDESNIELRIAGDPNLTFVGIPYVMYDVLSAMIDDAIQANVMRQEKYGVACTPVVVTISQRDENEQICVRVSDTAGGMPLEEVRHALKYWSAFKATEHEKKVCKTWIHSPIRMPYAYCAARAIGGDISVVSIEAYGTDRILYIPRSGLKDISI</sequence>
<dbReference type="Gene3D" id="3.30.565.10">
    <property type="entry name" value="Histidine kinase-like ATPase, C-terminal domain"/>
    <property type="match status" value="1"/>
</dbReference>
<evidence type="ECO:0000313" key="9">
    <source>
        <dbReference type="EMBL" id="RNF04223.1"/>
    </source>
</evidence>
<comment type="subcellular location">
    <subcellularLocation>
        <location evidence="7">Mitochondrion matrix</location>
    </subcellularLocation>
</comment>
<proteinExistence type="inferred from homology"/>
<keyword evidence="3 7" id="KW-0547">Nucleotide-binding</keyword>
<evidence type="ECO:0000256" key="7">
    <source>
        <dbReference type="RuleBase" id="RU366032"/>
    </source>
</evidence>
<dbReference type="SUPFAM" id="SSF69012">
    <property type="entry name" value="alpha-ketoacid dehydrogenase kinase, N-terminal domain"/>
    <property type="match status" value="1"/>
</dbReference>
<dbReference type="EMBL" id="MKKU01000687">
    <property type="protein sequence ID" value="RNF04223.1"/>
    <property type="molecule type" value="Genomic_DNA"/>
</dbReference>
<dbReference type="SUPFAM" id="SSF55874">
    <property type="entry name" value="ATPase domain of HSP90 chaperone/DNA topoisomerase II/histidine kinase"/>
    <property type="match status" value="1"/>
</dbReference>
<evidence type="ECO:0000256" key="2">
    <source>
        <dbReference type="ARBA" id="ARBA00022679"/>
    </source>
</evidence>
<evidence type="ECO:0000313" key="10">
    <source>
        <dbReference type="Proteomes" id="UP000284403"/>
    </source>
</evidence>
<dbReference type="GO" id="GO:0010906">
    <property type="term" value="P:regulation of glucose metabolic process"/>
    <property type="evidence" value="ECO:0007669"/>
    <property type="project" value="TreeGrafter"/>
</dbReference>
<dbReference type="GO" id="GO:0004740">
    <property type="term" value="F:pyruvate dehydrogenase (acetyl-transferring) kinase activity"/>
    <property type="evidence" value="ECO:0007669"/>
    <property type="project" value="TreeGrafter"/>
</dbReference>
<evidence type="ECO:0000256" key="6">
    <source>
        <dbReference type="ARBA" id="ARBA00023128"/>
    </source>
</evidence>
<accession>A0A3R7MEA7</accession>
<dbReference type="AlphaFoldDB" id="A0A3R7MEA7"/>
<comment type="caution">
    <text evidence="9">The sequence shown here is derived from an EMBL/GenBank/DDBJ whole genome shotgun (WGS) entry which is preliminary data.</text>
</comment>